<organism evidence="1 2">
    <name type="scientific">Modicella reniformis</name>
    <dbReference type="NCBI Taxonomy" id="1440133"/>
    <lineage>
        <taxon>Eukaryota</taxon>
        <taxon>Fungi</taxon>
        <taxon>Fungi incertae sedis</taxon>
        <taxon>Mucoromycota</taxon>
        <taxon>Mortierellomycotina</taxon>
        <taxon>Mortierellomycetes</taxon>
        <taxon>Mortierellales</taxon>
        <taxon>Mortierellaceae</taxon>
        <taxon>Modicella</taxon>
    </lineage>
</organism>
<dbReference type="Proteomes" id="UP000749646">
    <property type="component" value="Unassembled WGS sequence"/>
</dbReference>
<accession>A0A9P6SRS6</accession>
<dbReference type="OrthoDB" id="1878542at2759"/>
<dbReference type="EMBL" id="JAAAHW010001445">
    <property type="protein sequence ID" value="KAF9995003.1"/>
    <property type="molecule type" value="Genomic_DNA"/>
</dbReference>
<dbReference type="InterPro" id="IPR036188">
    <property type="entry name" value="FAD/NAD-bd_sf"/>
</dbReference>
<comment type="caution">
    <text evidence="1">The sequence shown here is derived from an EMBL/GenBank/DDBJ whole genome shotgun (WGS) entry which is preliminary data.</text>
</comment>
<dbReference type="AlphaFoldDB" id="A0A9P6SRS6"/>
<dbReference type="Gene3D" id="3.50.50.60">
    <property type="entry name" value="FAD/NAD(P)-binding domain"/>
    <property type="match status" value="1"/>
</dbReference>
<protein>
    <submittedName>
        <fullName evidence="1">Uncharacterized protein</fullName>
    </submittedName>
</protein>
<gene>
    <name evidence="1" type="ORF">BGZ65_009362</name>
</gene>
<name>A0A9P6SRS6_9FUNG</name>
<evidence type="ECO:0000313" key="2">
    <source>
        <dbReference type="Proteomes" id="UP000749646"/>
    </source>
</evidence>
<keyword evidence="2" id="KW-1185">Reference proteome</keyword>
<evidence type="ECO:0000313" key="1">
    <source>
        <dbReference type="EMBL" id="KAF9995003.1"/>
    </source>
</evidence>
<feature type="non-terminal residue" evidence="1">
    <location>
        <position position="175"/>
    </location>
</feature>
<proteinExistence type="predicted"/>
<sequence>QAREQQFRNSEWGPDSNDVQLREFRDLPCPWGGKMSDILDSTPPKKISKVFIAEKLFKTWYNGRTVLIGDGLGAVDAMQDAVVLANCIYNMRDTRPENITAAFKDYYRERYNHADKHFHQSSMRTKAWFGQTWSERAVRHIFLNCVPKWVHQKTFTKIFEYRPQVVWLPQISKRE</sequence>
<dbReference type="SUPFAM" id="SSF51905">
    <property type="entry name" value="FAD/NAD(P)-binding domain"/>
    <property type="match status" value="1"/>
</dbReference>
<reference evidence="1" key="1">
    <citation type="journal article" date="2020" name="Fungal Divers.">
        <title>Resolving the Mortierellaceae phylogeny through synthesis of multi-gene phylogenetics and phylogenomics.</title>
        <authorList>
            <person name="Vandepol N."/>
            <person name="Liber J."/>
            <person name="Desiro A."/>
            <person name="Na H."/>
            <person name="Kennedy M."/>
            <person name="Barry K."/>
            <person name="Grigoriev I.V."/>
            <person name="Miller A.N."/>
            <person name="O'Donnell K."/>
            <person name="Stajich J.E."/>
            <person name="Bonito G."/>
        </authorList>
    </citation>
    <scope>NUCLEOTIDE SEQUENCE</scope>
    <source>
        <strain evidence="1">MES-2147</strain>
    </source>
</reference>